<dbReference type="Proteomes" id="UP000293995">
    <property type="component" value="Chromosome"/>
</dbReference>
<gene>
    <name evidence="1" type="ORF">ET475_14840</name>
</gene>
<dbReference type="RefSeq" id="WP_129391965.1">
    <property type="nucleotide sequence ID" value="NZ_CP035494.1"/>
</dbReference>
<dbReference type="AlphaFoldDB" id="A0A4P6EFH4"/>
<name>A0A4P6EFH4_9MICO</name>
<proteinExistence type="predicted"/>
<evidence type="ECO:0000313" key="1">
    <source>
        <dbReference type="EMBL" id="QAY61130.1"/>
    </source>
</evidence>
<accession>A0A4P6EFH4</accession>
<dbReference type="KEGG" id="mprt:ET475_14840"/>
<dbReference type="EMBL" id="CP035494">
    <property type="protein sequence ID" value="QAY61130.1"/>
    <property type="molecule type" value="Genomic_DNA"/>
</dbReference>
<protein>
    <submittedName>
        <fullName evidence="1">Uncharacterized protein</fullName>
    </submittedName>
</protein>
<keyword evidence="2" id="KW-1185">Reference proteome</keyword>
<organism evidence="1 2">
    <name type="scientific">Microbacterium protaetiae</name>
    <dbReference type="NCBI Taxonomy" id="2509458"/>
    <lineage>
        <taxon>Bacteria</taxon>
        <taxon>Bacillati</taxon>
        <taxon>Actinomycetota</taxon>
        <taxon>Actinomycetes</taxon>
        <taxon>Micrococcales</taxon>
        <taxon>Microbacteriaceae</taxon>
        <taxon>Microbacterium</taxon>
    </lineage>
</organism>
<reference evidence="1 2" key="1">
    <citation type="submission" date="2019-01" db="EMBL/GenBank/DDBJ databases">
        <title>Genome sequencing of strain DFW100M-13.</title>
        <authorList>
            <person name="Heo J."/>
            <person name="Kim S.-J."/>
            <person name="Kim J.-S."/>
            <person name="Hong S.-B."/>
            <person name="Kwon S.-W."/>
        </authorList>
    </citation>
    <scope>NUCLEOTIDE SEQUENCE [LARGE SCALE GENOMIC DNA]</scope>
    <source>
        <strain evidence="1 2">DFW100M-13</strain>
    </source>
</reference>
<sequence length="88" mass="10417">MNTVLSQTRRDDRDRLDDLTQLTRDTRVSLFDRASLRVGLWLLLRAERRARALPQRDDRARRELAVQTRARAEREAALVRAAITQQYR</sequence>
<evidence type="ECO:0000313" key="2">
    <source>
        <dbReference type="Proteomes" id="UP000293995"/>
    </source>
</evidence>